<dbReference type="AlphaFoldDB" id="A0A1H2USL5"/>
<reference evidence="11 12" key="1">
    <citation type="submission" date="2016-10" db="EMBL/GenBank/DDBJ databases">
        <authorList>
            <person name="de Groot N.N."/>
        </authorList>
    </citation>
    <scope>NUCLEOTIDE SEQUENCE [LARGE SCALE GENOMIC DNA]</scope>
    <source>
        <strain evidence="11 12">Z-7982</strain>
    </source>
</reference>
<dbReference type="NCBIfam" id="TIGR00125">
    <property type="entry name" value="cyt_tran_rel"/>
    <property type="match status" value="1"/>
</dbReference>
<dbReference type="GO" id="GO:0005737">
    <property type="term" value="C:cytoplasm"/>
    <property type="evidence" value="ECO:0007669"/>
    <property type="project" value="UniProtKB-SubCell"/>
</dbReference>
<dbReference type="UniPathway" id="UPA00253">
    <property type="reaction ID" value="UER00600"/>
</dbReference>
<dbReference type="CDD" id="cd02166">
    <property type="entry name" value="NMNAT_Archaea"/>
    <property type="match status" value="1"/>
</dbReference>
<comment type="pathway">
    <text evidence="8">Cofactor biosynthesis; NAD(+) biosynthesis; NAD(+) from nicotinamide D-ribonucleotide: step 1/1.</text>
</comment>
<evidence type="ECO:0000256" key="6">
    <source>
        <dbReference type="ARBA" id="ARBA00022840"/>
    </source>
</evidence>
<protein>
    <recommendedName>
        <fullName evidence="8 9">Nicotinamide-nucleotide adenylyltransferase</fullName>
        <ecNumber evidence="8 9">2.7.7.1</ecNumber>
    </recommendedName>
    <alternativeName>
        <fullName evidence="8">NAD(+) diphosphorylase</fullName>
    </alternativeName>
    <alternativeName>
        <fullName evidence="8">NAD(+) pyrophosphorylase</fullName>
    </alternativeName>
    <alternativeName>
        <fullName evidence="8">NMN adenylyltransferase</fullName>
    </alternativeName>
</protein>
<dbReference type="EC" id="2.7.7.1" evidence="8 9"/>
<dbReference type="GO" id="GO:0000309">
    <property type="term" value="F:nicotinamide-nucleotide adenylyltransferase activity"/>
    <property type="evidence" value="ECO:0007669"/>
    <property type="project" value="UniProtKB-UniRule"/>
</dbReference>
<evidence type="ECO:0000259" key="10">
    <source>
        <dbReference type="Pfam" id="PF01467"/>
    </source>
</evidence>
<evidence type="ECO:0000313" key="11">
    <source>
        <dbReference type="EMBL" id="SDW58968.1"/>
    </source>
</evidence>
<dbReference type="InterPro" id="IPR004821">
    <property type="entry name" value="Cyt_trans-like"/>
</dbReference>
<dbReference type="Pfam" id="PF01467">
    <property type="entry name" value="CTP_transf_like"/>
    <property type="match status" value="1"/>
</dbReference>
<evidence type="ECO:0000313" key="12">
    <source>
        <dbReference type="Proteomes" id="UP000198669"/>
    </source>
</evidence>
<dbReference type="PANTHER" id="PTHR21342:SF0">
    <property type="entry name" value="BIFUNCTIONAL NMN ADENYLYLTRANSFERASE_NUDIX HYDROLASE"/>
    <property type="match status" value="1"/>
</dbReference>
<keyword evidence="6 8" id="KW-0067">ATP-binding</keyword>
<keyword evidence="3 8" id="KW-0808">Transferase</keyword>
<dbReference type="PANTHER" id="PTHR21342">
    <property type="entry name" value="PHOSPHOPANTETHEINE ADENYLYLTRANSFERASE"/>
    <property type="match status" value="1"/>
</dbReference>
<evidence type="ECO:0000256" key="2">
    <source>
        <dbReference type="ARBA" id="ARBA00022642"/>
    </source>
</evidence>
<dbReference type="NCBIfam" id="NF002243">
    <property type="entry name" value="PRK01153.1"/>
    <property type="match status" value="1"/>
</dbReference>
<dbReference type="Proteomes" id="UP000198669">
    <property type="component" value="Unassembled WGS sequence"/>
</dbReference>
<evidence type="ECO:0000256" key="8">
    <source>
        <dbReference type="HAMAP-Rule" id="MF_00243"/>
    </source>
</evidence>
<proteinExistence type="inferred from homology"/>
<accession>A0A1H2USL5</accession>
<dbReference type="InterPro" id="IPR006418">
    <property type="entry name" value="NMN_Atrans_arc"/>
</dbReference>
<keyword evidence="2 8" id="KW-0662">Pyridine nucleotide biosynthesis</keyword>
<comment type="subcellular location">
    <subcellularLocation>
        <location evidence="8">Cytoplasm</location>
    </subcellularLocation>
</comment>
<evidence type="ECO:0000256" key="5">
    <source>
        <dbReference type="ARBA" id="ARBA00022741"/>
    </source>
</evidence>
<dbReference type="SUPFAM" id="SSF52374">
    <property type="entry name" value="Nucleotidylyl transferase"/>
    <property type="match status" value="1"/>
</dbReference>
<dbReference type="HAMAP" id="MF_00243">
    <property type="entry name" value="NMN_adenylyltr"/>
    <property type="match status" value="1"/>
</dbReference>
<organism evidence="11 12">
    <name type="scientific">Methanohalophilus halophilus</name>
    <dbReference type="NCBI Taxonomy" id="2177"/>
    <lineage>
        <taxon>Archaea</taxon>
        <taxon>Methanobacteriati</taxon>
        <taxon>Methanobacteriota</taxon>
        <taxon>Stenosarchaea group</taxon>
        <taxon>Methanomicrobia</taxon>
        <taxon>Methanosarcinales</taxon>
        <taxon>Methanosarcinaceae</taxon>
        <taxon>Methanohalophilus</taxon>
    </lineage>
</organism>
<keyword evidence="8" id="KW-0963">Cytoplasm</keyword>
<dbReference type="GO" id="GO:0005524">
    <property type="term" value="F:ATP binding"/>
    <property type="evidence" value="ECO:0007669"/>
    <property type="project" value="UniProtKB-KW"/>
</dbReference>
<dbReference type="InterPro" id="IPR014729">
    <property type="entry name" value="Rossmann-like_a/b/a_fold"/>
</dbReference>
<dbReference type="NCBIfam" id="TIGR01527">
    <property type="entry name" value="arch_NMN_Atrans"/>
    <property type="match status" value="1"/>
</dbReference>
<evidence type="ECO:0000256" key="1">
    <source>
        <dbReference type="ARBA" id="ARBA00010124"/>
    </source>
</evidence>
<evidence type="ECO:0000256" key="9">
    <source>
        <dbReference type="NCBIfam" id="TIGR01527"/>
    </source>
</evidence>
<dbReference type="EMBL" id="FNMU01000003">
    <property type="protein sequence ID" value="SDW58968.1"/>
    <property type="molecule type" value="Genomic_DNA"/>
</dbReference>
<name>A0A1H2USL5_9EURY</name>
<sequence length="181" mass="20670">MNVASDETMHLKRAFYIGRFQPFHKGHYSVIKTIGKDIDELVIGVGSAQRSHETPNPFTAGERIMMIRHSLADTDIKHYAVPIDDIQQNAVWVSYVTARTPPFDIVYSNNPLILELFEEAGIETKQPPMYHRDKYSGTLIREKMIAGEKWEQLVPESVTEVIEEIDGVRRLKHVSGSDQTF</sequence>
<dbReference type="Gene3D" id="3.40.50.620">
    <property type="entry name" value="HUPs"/>
    <property type="match status" value="1"/>
</dbReference>
<evidence type="ECO:0000256" key="4">
    <source>
        <dbReference type="ARBA" id="ARBA00022695"/>
    </source>
</evidence>
<evidence type="ECO:0000256" key="3">
    <source>
        <dbReference type="ARBA" id="ARBA00022679"/>
    </source>
</evidence>
<feature type="domain" description="Cytidyltransferase-like" evidence="10">
    <location>
        <begin position="15"/>
        <end position="143"/>
    </location>
</feature>
<dbReference type="GO" id="GO:0009435">
    <property type="term" value="P:NAD+ biosynthetic process"/>
    <property type="evidence" value="ECO:0007669"/>
    <property type="project" value="UniProtKB-UniRule"/>
</dbReference>
<gene>
    <name evidence="11" type="ORF">SAMN04515625_1276</name>
</gene>
<keyword evidence="4 8" id="KW-0548">Nucleotidyltransferase</keyword>
<comment type="catalytic activity">
    <reaction evidence="8">
        <text>beta-nicotinamide D-ribonucleotide + ATP + H(+) = diphosphate + NAD(+)</text>
        <dbReference type="Rhea" id="RHEA:21360"/>
        <dbReference type="ChEBI" id="CHEBI:14649"/>
        <dbReference type="ChEBI" id="CHEBI:15378"/>
        <dbReference type="ChEBI" id="CHEBI:30616"/>
        <dbReference type="ChEBI" id="CHEBI:33019"/>
        <dbReference type="ChEBI" id="CHEBI:57540"/>
        <dbReference type="EC" id="2.7.7.1"/>
    </reaction>
</comment>
<evidence type="ECO:0000256" key="7">
    <source>
        <dbReference type="ARBA" id="ARBA00023027"/>
    </source>
</evidence>
<comment type="similarity">
    <text evidence="1 8">Belongs to the archaeal NMN adenylyltransferase family.</text>
</comment>
<keyword evidence="5 8" id="KW-0547">Nucleotide-binding</keyword>
<keyword evidence="7 8" id="KW-0520">NAD</keyword>